<feature type="transmembrane region" description="Helical" evidence="9">
    <location>
        <begin position="56"/>
        <end position="79"/>
    </location>
</feature>
<dbReference type="SUPFAM" id="SSF55821">
    <property type="entry name" value="YrdC/RibB"/>
    <property type="match status" value="1"/>
</dbReference>
<dbReference type="Proteomes" id="UP001374579">
    <property type="component" value="Unassembled WGS sequence"/>
</dbReference>
<feature type="compositionally biased region" description="Polar residues" evidence="8">
    <location>
        <begin position="863"/>
        <end position="872"/>
    </location>
</feature>
<dbReference type="InterPro" id="IPR017945">
    <property type="entry name" value="DHBP_synth_RibB-like_a/b_dom"/>
</dbReference>
<feature type="region of interest" description="Disordered" evidence="8">
    <location>
        <begin position="848"/>
        <end position="872"/>
    </location>
</feature>
<keyword evidence="9" id="KW-0812">Transmembrane</keyword>
<dbReference type="EMBL" id="JBAMIC010000011">
    <property type="protein sequence ID" value="KAK7099660.1"/>
    <property type="molecule type" value="Genomic_DNA"/>
</dbReference>
<comment type="catalytic activity">
    <reaction evidence="7">
        <text>L-threonine + hydrogencarbonate + ATP = L-threonylcarbamoyladenylate + diphosphate + H2O</text>
        <dbReference type="Rhea" id="RHEA:36407"/>
        <dbReference type="ChEBI" id="CHEBI:15377"/>
        <dbReference type="ChEBI" id="CHEBI:17544"/>
        <dbReference type="ChEBI" id="CHEBI:30616"/>
        <dbReference type="ChEBI" id="CHEBI:33019"/>
        <dbReference type="ChEBI" id="CHEBI:57926"/>
        <dbReference type="ChEBI" id="CHEBI:73682"/>
        <dbReference type="EC" id="2.7.7.87"/>
    </reaction>
</comment>
<feature type="compositionally biased region" description="Basic and acidic residues" evidence="8">
    <location>
        <begin position="848"/>
        <end position="860"/>
    </location>
</feature>
<evidence type="ECO:0000256" key="3">
    <source>
        <dbReference type="ARBA" id="ARBA00012584"/>
    </source>
</evidence>
<feature type="transmembrane region" description="Helical" evidence="9">
    <location>
        <begin position="242"/>
        <end position="260"/>
    </location>
</feature>
<dbReference type="Pfam" id="PF01300">
    <property type="entry name" value="Sua5_yciO_yrdC"/>
    <property type="match status" value="1"/>
</dbReference>
<feature type="transmembrane region" description="Helical" evidence="9">
    <location>
        <begin position="91"/>
        <end position="112"/>
    </location>
</feature>
<dbReference type="EC" id="2.7.7.87" evidence="3"/>
<feature type="transmembrane region" description="Helical" evidence="9">
    <location>
        <begin position="124"/>
        <end position="144"/>
    </location>
</feature>
<evidence type="ECO:0000256" key="7">
    <source>
        <dbReference type="ARBA" id="ARBA00048366"/>
    </source>
</evidence>
<evidence type="ECO:0000256" key="9">
    <source>
        <dbReference type="SAM" id="Phobius"/>
    </source>
</evidence>
<feature type="transmembrane region" description="Helical" evidence="9">
    <location>
        <begin position="506"/>
        <end position="524"/>
    </location>
</feature>
<keyword evidence="9" id="KW-0472">Membrane</keyword>
<feature type="transmembrane region" description="Helical" evidence="9">
    <location>
        <begin position="582"/>
        <end position="600"/>
    </location>
</feature>
<keyword evidence="12" id="KW-1185">Reference proteome</keyword>
<evidence type="ECO:0000256" key="6">
    <source>
        <dbReference type="ARBA" id="ARBA00022679"/>
    </source>
</evidence>
<proteinExistence type="inferred from homology"/>
<comment type="caution">
    <text evidence="11">The sequence shown here is derived from an EMBL/GenBank/DDBJ whole genome shotgun (WGS) entry which is preliminary data.</text>
</comment>
<evidence type="ECO:0000256" key="8">
    <source>
        <dbReference type="SAM" id="MobiDB-lite"/>
    </source>
</evidence>
<dbReference type="GO" id="GO:0061710">
    <property type="term" value="F:L-threonylcarbamoyladenylate synthase"/>
    <property type="evidence" value="ECO:0007669"/>
    <property type="project" value="UniProtKB-EC"/>
</dbReference>
<evidence type="ECO:0000256" key="4">
    <source>
        <dbReference type="ARBA" id="ARBA00015492"/>
    </source>
</evidence>
<feature type="domain" description="YrdC-like" evidence="10">
    <location>
        <begin position="640"/>
        <end position="835"/>
    </location>
</feature>
<dbReference type="GO" id="GO:0000049">
    <property type="term" value="F:tRNA binding"/>
    <property type="evidence" value="ECO:0007669"/>
    <property type="project" value="TreeGrafter"/>
</dbReference>
<accession>A0AAN9B5H3</accession>
<dbReference type="PANTHER" id="PTHR17490:SF14">
    <property type="entry name" value="THREONYLCARBAMOYL-AMP SYNTHASE"/>
    <property type="match status" value="1"/>
</dbReference>
<evidence type="ECO:0000313" key="11">
    <source>
        <dbReference type="EMBL" id="KAK7099660.1"/>
    </source>
</evidence>
<sequence>MAGMTMDSGIAPLEPSPEDFASILYAEPGALGLIANIMAGLTVAVENMLFPPFSTVSLAIAGAHLIIFGGFLQLIAGFLCFRRFEHLTGTAYVVFAALWSVVGVNHILTPFLQAEDLSRGIMPGLLGFMLVSVVLCLCAITVNYLMPPVLIAILCALIFECVGTFFLWGRRVAAGFEIIIVLSSFYAVIVMTLKGVSQRYILPGFGNAIFDPLLVPTTASASARRIERKKNTIYAEPMGMGYLGNVVPAAVLVFHHLGYFQDFRPAMAMFLFSVLCHILASFYAFLRHDFFHAVQFAVYFVFWMSRGILQLFMSLDGFQNVALVWRINFYGQWAIIFLLIVITFSSIIFARVVFFYNLYFVFVAIMSVDHIPVFAHNFTFGVPAAVLAIVSLYLGMAHLENSIAEKPVMWLGSELVNEVTLTKFLDRIMSRFQPSNKKNDYTEEITMDLKTVDTLGWVGSSVALICLSALEASNGVLPISWILVAGVFMHLYAARLAYAAGTLAKAYVMTVLASFWAIWATFLISPALAVNLQGASITVLVLWTVAMAMTPTFHKVWMPFALFMELCCIAQAVTMYNREPAWMILVTGILAGVVAMYAAAAEIINTTLMANCIPVGEPILVEKITDNGGDPCALFSSRRSSNLRRVVRMLDEGKVVGVPTDTVYAIGASCKHPESILRLYNVKGRPPEKPICLCLSSLDQLEAANPPFSPLLWNFMRRCYPGGISCVVPKGDWLKRLGLGEAIQYVGTAESICIRVPDCSVLCYMVSLHGPIAITSANISGAEDSTHHSMVITTLGDKLDAIVCDGDSNETVASTVVDCTHIDESGIAYFREGCTPKEYVDELFQEAKSDNDNKSSRVEMTDIINSNDKARS</sequence>
<dbReference type="GO" id="GO:0003725">
    <property type="term" value="F:double-stranded RNA binding"/>
    <property type="evidence" value="ECO:0007669"/>
    <property type="project" value="InterPro"/>
</dbReference>
<dbReference type="FunFam" id="3.90.870.10:FF:000010">
    <property type="entry name" value="Si:ch211-153b23.4"/>
    <property type="match status" value="1"/>
</dbReference>
<protein>
    <recommendedName>
        <fullName evidence="4">Threonylcarbamoyl-AMP synthase</fullName>
        <ecNumber evidence="3">2.7.7.87</ecNumber>
    </recommendedName>
</protein>
<dbReference type="GO" id="GO:0005737">
    <property type="term" value="C:cytoplasm"/>
    <property type="evidence" value="ECO:0007669"/>
    <property type="project" value="UniProtKB-SubCell"/>
</dbReference>
<keyword evidence="5" id="KW-0963">Cytoplasm</keyword>
<feature type="transmembrane region" description="Helical" evidence="9">
    <location>
        <begin position="380"/>
        <end position="399"/>
    </location>
</feature>
<dbReference type="InterPro" id="IPR006070">
    <property type="entry name" value="Sua5-like_dom"/>
</dbReference>
<keyword evidence="9" id="KW-1133">Transmembrane helix</keyword>
<feature type="transmembrane region" description="Helical" evidence="9">
    <location>
        <begin position="150"/>
        <end position="168"/>
    </location>
</feature>
<name>A0AAN9B5H3_9CAEN</name>
<keyword evidence="6" id="KW-0808">Transferase</keyword>
<feature type="transmembrane region" description="Helical" evidence="9">
    <location>
        <begin position="327"/>
        <end position="349"/>
    </location>
</feature>
<organism evidence="11 12">
    <name type="scientific">Littorina saxatilis</name>
    <dbReference type="NCBI Taxonomy" id="31220"/>
    <lineage>
        <taxon>Eukaryota</taxon>
        <taxon>Metazoa</taxon>
        <taxon>Spiralia</taxon>
        <taxon>Lophotrochozoa</taxon>
        <taxon>Mollusca</taxon>
        <taxon>Gastropoda</taxon>
        <taxon>Caenogastropoda</taxon>
        <taxon>Littorinimorpha</taxon>
        <taxon>Littorinoidea</taxon>
        <taxon>Littorinidae</taxon>
        <taxon>Littorina</taxon>
    </lineage>
</organism>
<dbReference type="PANTHER" id="PTHR17490">
    <property type="entry name" value="SUA5"/>
    <property type="match status" value="1"/>
</dbReference>
<evidence type="ECO:0000256" key="5">
    <source>
        <dbReference type="ARBA" id="ARBA00022490"/>
    </source>
</evidence>
<dbReference type="GO" id="GO:0006450">
    <property type="term" value="P:regulation of translational fidelity"/>
    <property type="evidence" value="ECO:0007669"/>
    <property type="project" value="TreeGrafter"/>
</dbReference>
<feature type="transmembrane region" description="Helical" evidence="9">
    <location>
        <begin position="20"/>
        <end position="44"/>
    </location>
</feature>
<dbReference type="InterPro" id="IPR050156">
    <property type="entry name" value="TC-AMP_synthase_SUA5"/>
</dbReference>
<dbReference type="AlphaFoldDB" id="A0AAN9B5H3"/>
<evidence type="ECO:0000313" key="12">
    <source>
        <dbReference type="Proteomes" id="UP001374579"/>
    </source>
</evidence>
<feature type="transmembrane region" description="Helical" evidence="9">
    <location>
        <begin position="476"/>
        <end position="494"/>
    </location>
</feature>
<feature type="transmembrane region" description="Helical" evidence="9">
    <location>
        <begin position="266"/>
        <end position="286"/>
    </location>
</feature>
<gene>
    <name evidence="11" type="ORF">V1264_022741</name>
</gene>
<reference evidence="11 12" key="1">
    <citation type="submission" date="2024-02" db="EMBL/GenBank/DDBJ databases">
        <title>Chromosome-scale genome assembly of the rough periwinkle Littorina saxatilis.</title>
        <authorList>
            <person name="De Jode A."/>
            <person name="Faria R."/>
            <person name="Formenti G."/>
            <person name="Sims Y."/>
            <person name="Smith T.P."/>
            <person name="Tracey A."/>
            <person name="Wood J.M.D."/>
            <person name="Zagrodzka Z.B."/>
            <person name="Johannesson K."/>
            <person name="Butlin R.K."/>
            <person name="Leder E.H."/>
        </authorList>
    </citation>
    <scope>NUCLEOTIDE SEQUENCE [LARGE SCALE GENOMIC DNA]</scope>
    <source>
        <strain evidence="11">Snail1</strain>
        <tissue evidence="11">Muscle</tissue>
    </source>
</reference>
<dbReference type="Gene3D" id="3.90.870.10">
    <property type="entry name" value="DHBP synthase"/>
    <property type="match status" value="1"/>
</dbReference>
<evidence type="ECO:0000256" key="1">
    <source>
        <dbReference type="ARBA" id="ARBA00004496"/>
    </source>
</evidence>
<feature type="transmembrane region" description="Helical" evidence="9">
    <location>
        <begin position="293"/>
        <end position="315"/>
    </location>
</feature>
<evidence type="ECO:0000256" key="2">
    <source>
        <dbReference type="ARBA" id="ARBA00007663"/>
    </source>
</evidence>
<feature type="transmembrane region" description="Helical" evidence="9">
    <location>
        <begin position="175"/>
        <end position="194"/>
    </location>
</feature>
<comment type="similarity">
    <text evidence="2">Belongs to the SUA5 family.</text>
</comment>
<dbReference type="PROSITE" id="PS51163">
    <property type="entry name" value="YRDC"/>
    <property type="match status" value="1"/>
</dbReference>
<evidence type="ECO:0000259" key="10">
    <source>
        <dbReference type="PROSITE" id="PS51163"/>
    </source>
</evidence>
<comment type="subcellular location">
    <subcellularLocation>
        <location evidence="1">Cytoplasm</location>
    </subcellularLocation>
</comment>